<proteinExistence type="predicted"/>
<name>A0ABQ5H5J4_9ASTR</name>
<dbReference type="Proteomes" id="UP001151760">
    <property type="component" value="Unassembled WGS sequence"/>
</dbReference>
<accession>A0ABQ5H5J4</accession>
<dbReference type="PANTHER" id="PTHR45980:SF9">
    <property type="entry name" value="PROTEASE DO-LIKE 10, MITOCHONDRIAL-RELATED"/>
    <property type="match status" value="1"/>
</dbReference>
<comment type="caution">
    <text evidence="1">The sequence shown here is derived from an EMBL/GenBank/DDBJ whole genome shotgun (WGS) entry which is preliminary data.</text>
</comment>
<dbReference type="Gene3D" id="2.40.10.10">
    <property type="entry name" value="Trypsin-like serine proteases"/>
    <property type="match status" value="1"/>
</dbReference>
<dbReference type="InterPro" id="IPR043504">
    <property type="entry name" value="Peptidase_S1_PA_chymotrypsin"/>
</dbReference>
<dbReference type="SUPFAM" id="SSF50494">
    <property type="entry name" value="Trypsin-like serine proteases"/>
    <property type="match status" value="1"/>
</dbReference>
<dbReference type="InterPro" id="IPR009003">
    <property type="entry name" value="Peptidase_S1_PA"/>
</dbReference>
<evidence type="ECO:0000313" key="1">
    <source>
        <dbReference type="EMBL" id="GJT82373.1"/>
    </source>
</evidence>
<dbReference type="EMBL" id="BQNB010019161">
    <property type="protein sequence ID" value="GJT82373.1"/>
    <property type="molecule type" value="Genomic_DNA"/>
</dbReference>
<organism evidence="1 2">
    <name type="scientific">Tanacetum coccineum</name>
    <dbReference type="NCBI Taxonomy" id="301880"/>
    <lineage>
        <taxon>Eukaryota</taxon>
        <taxon>Viridiplantae</taxon>
        <taxon>Streptophyta</taxon>
        <taxon>Embryophyta</taxon>
        <taxon>Tracheophyta</taxon>
        <taxon>Spermatophyta</taxon>
        <taxon>Magnoliopsida</taxon>
        <taxon>eudicotyledons</taxon>
        <taxon>Gunneridae</taxon>
        <taxon>Pentapetalae</taxon>
        <taxon>asterids</taxon>
        <taxon>campanulids</taxon>
        <taxon>Asterales</taxon>
        <taxon>Asteraceae</taxon>
        <taxon>Asteroideae</taxon>
        <taxon>Anthemideae</taxon>
        <taxon>Anthemidinae</taxon>
        <taxon>Tanacetum</taxon>
    </lineage>
</organism>
<sequence>MTGVRIRTSLPLPSLMEIISQLVVYFLEDYTNYWIHNFFIANGAIRKFIRSYDYILVVDYLKAGCGLSRVERTQYVHGATQLLAIQIDAAINPGNSGGPAIMASGNYSGFCSLGLSCQPTDNLQLREYFSMRRLLVSRTNPLSNAYNILKKDDIVLSFDVVPIANDGTGRIYFPILLVFLLYFSSVQPMTLLCCETVASICAGNDDFIGNLIAEAIGMMGYFLSNLPDQVKLLLWLKKERR</sequence>
<protein>
    <submittedName>
        <fullName evidence="1">Protease Do-like protein 10, mitochondrial</fullName>
    </submittedName>
</protein>
<reference evidence="1" key="2">
    <citation type="submission" date="2022-01" db="EMBL/GenBank/DDBJ databases">
        <authorList>
            <person name="Yamashiro T."/>
            <person name="Shiraishi A."/>
            <person name="Satake H."/>
            <person name="Nakayama K."/>
        </authorList>
    </citation>
    <scope>NUCLEOTIDE SEQUENCE</scope>
</reference>
<evidence type="ECO:0000313" key="2">
    <source>
        <dbReference type="Proteomes" id="UP001151760"/>
    </source>
</evidence>
<gene>
    <name evidence="1" type="ORF">Tco_1056715</name>
</gene>
<keyword evidence="2" id="KW-1185">Reference proteome</keyword>
<reference evidence="1" key="1">
    <citation type="journal article" date="2022" name="Int. J. Mol. Sci.">
        <title>Draft Genome of Tanacetum Coccineum: Genomic Comparison of Closely Related Tanacetum-Family Plants.</title>
        <authorList>
            <person name="Yamashiro T."/>
            <person name="Shiraishi A."/>
            <person name="Nakayama K."/>
            <person name="Satake H."/>
        </authorList>
    </citation>
    <scope>NUCLEOTIDE SEQUENCE</scope>
</reference>
<dbReference type="PANTHER" id="PTHR45980">
    <property type="match status" value="1"/>
</dbReference>